<dbReference type="CDD" id="cd06261">
    <property type="entry name" value="TM_PBP2"/>
    <property type="match status" value="1"/>
</dbReference>
<feature type="transmembrane region" description="Helical" evidence="6">
    <location>
        <begin position="262"/>
        <end position="281"/>
    </location>
</feature>
<feature type="domain" description="ABC transmembrane type-1" evidence="7">
    <location>
        <begin position="63"/>
        <end position="280"/>
    </location>
</feature>
<dbReference type="EMBL" id="CP121671">
    <property type="protein sequence ID" value="WFT74497.1"/>
    <property type="molecule type" value="Genomic_DNA"/>
</dbReference>
<feature type="transmembrane region" description="Helical" evidence="6">
    <location>
        <begin position="69"/>
        <end position="91"/>
    </location>
</feature>
<dbReference type="PANTHER" id="PTHR43759">
    <property type="entry name" value="TREHALOSE TRANSPORT SYSTEM PERMEASE PROTEIN SUGA"/>
    <property type="match status" value="1"/>
</dbReference>
<sequence length="295" mass="33628">MWQKIKPYVYVLPTVGVLLLLFVGGLIEGLLQSIGFLPAAGQYNLSLNFYQELLSSQDFWDSLVLTFRIAFLSSFSAGILGMFVSVCLFMLAKMGRGRIPRFWQRFFQLPMLVPHLVGAYLMVLLWMQSGWVSRILASFGWIDHISDFPVLVNEPFGWGIILTYAWKEAPFISLMIYPVLLRIHASWFETSRVFGASQWAFFREILLPLLMPAWISSTFIVFAFTFSAFEVPYLLGVTYPRMLPVLSYNLYTGGGLEARPEALAVNVILAVMTSLLGVIAYRLSRRWHMSEEGGW</sequence>
<evidence type="ECO:0000256" key="6">
    <source>
        <dbReference type="RuleBase" id="RU363032"/>
    </source>
</evidence>
<feature type="transmembrane region" description="Helical" evidence="6">
    <location>
        <begin position="156"/>
        <end position="180"/>
    </location>
</feature>
<keyword evidence="5 6" id="KW-0472">Membrane</keyword>
<evidence type="ECO:0000256" key="2">
    <source>
        <dbReference type="ARBA" id="ARBA00022448"/>
    </source>
</evidence>
<proteinExistence type="inferred from homology"/>
<evidence type="ECO:0000259" key="7">
    <source>
        <dbReference type="PROSITE" id="PS50928"/>
    </source>
</evidence>
<dbReference type="Gene3D" id="1.10.3720.10">
    <property type="entry name" value="MetI-like"/>
    <property type="match status" value="1"/>
</dbReference>
<feature type="transmembrane region" description="Helical" evidence="6">
    <location>
        <begin position="112"/>
        <end position="136"/>
    </location>
</feature>
<name>A0ABY8IXE0_9BACI</name>
<keyword evidence="9" id="KW-1185">Reference proteome</keyword>
<comment type="similarity">
    <text evidence="6">Belongs to the binding-protein-dependent transport system permease family.</text>
</comment>
<evidence type="ECO:0000256" key="4">
    <source>
        <dbReference type="ARBA" id="ARBA00022989"/>
    </source>
</evidence>
<dbReference type="RefSeq" id="WP_283076494.1">
    <property type="nucleotide sequence ID" value="NZ_CP121671.1"/>
</dbReference>
<gene>
    <name evidence="8" type="ORF">P9989_19430</name>
</gene>
<evidence type="ECO:0000256" key="3">
    <source>
        <dbReference type="ARBA" id="ARBA00022692"/>
    </source>
</evidence>
<feature type="transmembrane region" description="Helical" evidence="6">
    <location>
        <begin position="201"/>
        <end position="229"/>
    </location>
</feature>
<dbReference type="Pfam" id="PF00528">
    <property type="entry name" value="BPD_transp_1"/>
    <property type="match status" value="1"/>
</dbReference>
<dbReference type="SUPFAM" id="SSF161098">
    <property type="entry name" value="MetI-like"/>
    <property type="match status" value="1"/>
</dbReference>
<keyword evidence="2 6" id="KW-0813">Transport</keyword>
<dbReference type="Proteomes" id="UP001221597">
    <property type="component" value="Chromosome"/>
</dbReference>
<dbReference type="InterPro" id="IPR035906">
    <property type="entry name" value="MetI-like_sf"/>
</dbReference>
<evidence type="ECO:0000313" key="9">
    <source>
        <dbReference type="Proteomes" id="UP001221597"/>
    </source>
</evidence>
<accession>A0ABY8IXE0</accession>
<protein>
    <submittedName>
        <fullName evidence="8">ABC transporter permease subunit</fullName>
    </submittedName>
</protein>
<evidence type="ECO:0000313" key="8">
    <source>
        <dbReference type="EMBL" id="WFT74497.1"/>
    </source>
</evidence>
<evidence type="ECO:0000256" key="1">
    <source>
        <dbReference type="ARBA" id="ARBA00004141"/>
    </source>
</evidence>
<dbReference type="InterPro" id="IPR052730">
    <property type="entry name" value="Sugar_ABC_transporter"/>
</dbReference>
<organism evidence="8 9">
    <name type="scientific">Halobacillus naozhouensis</name>
    <dbReference type="NCBI Taxonomy" id="554880"/>
    <lineage>
        <taxon>Bacteria</taxon>
        <taxon>Bacillati</taxon>
        <taxon>Bacillota</taxon>
        <taxon>Bacilli</taxon>
        <taxon>Bacillales</taxon>
        <taxon>Bacillaceae</taxon>
        <taxon>Halobacillus</taxon>
    </lineage>
</organism>
<dbReference type="InterPro" id="IPR000515">
    <property type="entry name" value="MetI-like"/>
</dbReference>
<dbReference type="PROSITE" id="PS50928">
    <property type="entry name" value="ABC_TM1"/>
    <property type="match status" value="1"/>
</dbReference>
<dbReference type="PANTHER" id="PTHR43759:SF1">
    <property type="entry name" value="GLUCOSE IMPORT SYSTEM PERMEASE PROTEIN GLCT"/>
    <property type="match status" value="1"/>
</dbReference>
<feature type="transmembrane region" description="Helical" evidence="6">
    <location>
        <begin position="7"/>
        <end position="27"/>
    </location>
</feature>
<reference evidence="8 9" key="1">
    <citation type="submission" date="2023-04" db="EMBL/GenBank/DDBJ databases">
        <title>Genome sequence of Halobacillus naozhouensis KACC 21980.</title>
        <authorList>
            <person name="Kim S."/>
            <person name="Heo J."/>
            <person name="Kwon S.-W."/>
        </authorList>
    </citation>
    <scope>NUCLEOTIDE SEQUENCE [LARGE SCALE GENOMIC DNA]</scope>
    <source>
        <strain evidence="8 9">KCTC 13234</strain>
    </source>
</reference>
<keyword evidence="4 6" id="KW-1133">Transmembrane helix</keyword>
<comment type="subcellular location">
    <subcellularLocation>
        <location evidence="6">Cell membrane</location>
        <topology evidence="6">Multi-pass membrane protein</topology>
    </subcellularLocation>
    <subcellularLocation>
        <location evidence="1">Membrane</location>
        <topology evidence="1">Multi-pass membrane protein</topology>
    </subcellularLocation>
</comment>
<keyword evidence="3 6" id="KW-0812">Transmembrane</keyword>
<evidence type="ECO:0000256" key="5">
    <source>
        <dbReference type="ARBA" id="ARBA00023136"/>
    </source>
</evidence>